<comment type="caution">
    <text evidence="5">The sequence shown here is derived from an EMBL/GenBank/DDBJ whole genome shotgun (WGS) entry which is preliminary data.</text>
</comment>
<evidence type="ECO:0000259" key="3">
    <source>
        <dbReference type="Pfam" id="PF06580"/>
    </source>
</evidence>
<keyword evidence="1" id="KW-1133">Transmembrane helix</keyword>
<dbReference type="Gene3D" id="3.30.565.10">
    <property type="entry name" value="Histidine kinase-like ATPase, C-terminal domain"/>
    <property type="match status" value="1"/>
</dbReference>
<dbReference type="InterPro" id="IPR010559">
    <property type="entry name" value="Sig_transdc_His_kin_internal"/>
</dbReference>
<feature type="domain" description="Two component regulator three Y" evidence="4">
    <location>
        <begin position="649"/>
        <end position="709"/>
    </location>
</feature>
<dbReference type="InterPro" id="IPR036890">
    <property type="entry name" value="HATPase_C_sf"/>
</dbReference>
<accession>A0ABP8NJV6</accession>
<dbReference type="PANTHER" id="PTHR34220:SF7">
    <property type="entry name" value="SENSOR HISTIDINE KINASE YPDA"/>
    <property type="match status" value="1"/>
</dbReference>
<proteinExistence type="predicted"/>
<evidence type="ECO:0000313" key="5">
    <source>
        <dbReference type="EMBL" id="GAA4468554.1"/>
    </source>
</evidence>
<organism evidence="5 6">
    <name type="scientific">Nemorincola caseinilytica</name>
    <dbReference type="NCBI Taxonomy" id="2054315"/>
    <lineage>
        <taxon>Bacteria</taxon>
        <taxon>Pseudomonadati</taxon>
        <taxon>Bacteroidota</taxon>
        <taxon>Chitinophagia</taxon>
        <taxon>Chitinophagales</taxon>
        <taxon>Chitinophagaceae</taxon>
        <taxon>Nemorincola</taxon>
    </lineage>
</organism>
<feature type="signal peptide" evidence="2">
    <location>
        <begin position="1"/>
        <end position="28"/>
    </location>
</feature>
<sequence>MICIHCSRAKAILLYTVCILLSLQAAYAQQFPIRNYRMKDGLANSMIFRSYQDQRGFMWFCTNYGISRFDGTSFRNYSSRDGLGANTIMSMSPAGGDSHFISTYGGGLYVLSDTGISAYRVTSGHMPGKIVYATLYHGSVWLISTNATTLYRITNGAVTEVNVKEEGTQPVRFFKMSQCGDRLLLTSSHGLYIADDNGTVHPYLRHLVHEPINDIRQDKNGFLWAGIAGRVLQIADEKIVHQYPISSLLPPGDILVDHNNNIWTAGAEGGIFLIRHGKLSDITPMLNTGDAIVHDLFEDNEGNIWIATGGQGIYQLRSLDMVNYPIEAQKIKSYCRSVSRVSDTEAIIGSIGTISKWVNGRLQPLHMQALTPVAYIYFTHYSNGTIYAGTPYGLVIRDRDGKEKILRSPGDTPLGALSMLIDGDSIWVGSFNSVYRLPMGAHSLDSAHRMFPISRCNAICRSRDGAIQFGTDSGVLRYRHGRLSHTQFSAKTAANAVNMIYEDSRGITWYATDSGLAYQAKNGMEWMTTANGLSHNKCNAIREDKYGTLWVGTAHGLTSIQLGTMHTRNMQTGNFDNEVLSVCCIDSLVFAGMVDGMTVIQQEESIRKPPPPLYITSVRTPAGIQNLPARLDIPYDQNKLLISFTAVSFADPEEIQYRYRIAGLADNWNMTNTKEVDIRALPAGDLTFQVSARLAGGDWGPVVSLPIHVSAPFWRNPWLIAFLLITLSWLIYFITRKLIEQREEKKRLRLALYNRIVYLKQQALSALINPHFIFNCMNSIQHYMHGHDHYMANLYLSDFAQLIRMTLEHSRSAFIPLEQEIARLRLYLSLEQLRFGDELQYQLYIDPAVEALSPRIPNMIVQPYIENAIWHGIMPNKGVGIISIRFVKHSDSELLIEICDNGIGINRSRAANKSGEKRSFGMKLTADRLQVLQQMLGQRFSVSIGETGDKKGAVTGTMVEIVLPLAPYEDRLGMENDTLPAP</sequence>
<dbReference type="InterPro" id="IPR013783">
    <property type="entry name" value="Ig-like_fold"/>
</dbReference>
<keyword evidence="2" id="KW-0732">Signal</keyword>
<evidence type="ECO:0008006" key="7">
    <source>
        <dbReference type="Google" id="ProtNLM"/>
    </source>
</evidence>
<feature type="transmembrane region" description="Helical" evidence="1">
    <location>
        <begin position="718"/>
        <end position="739"/>
    </location>
</feature>
<dbReference type="InterPro" id="IPR011110">
    <property type="entry name" value="Reg_prop"/>
</dbReference>
<dbReference type="Gene3D" id="2.130.10.10">
    <property type="entry name" value="YVTN repeat-like/Quinoprotein amine dehydrogenase"/>
    <property type="match status" value="2"/>
</dbReference>
<dbReference type="InterPro" id="IPR011123">
    <property type="entry name" value="Y_Y_Y"/>
</dbReference>
<gene>
    <name evidence="5" type="ORF">GCM10023093_26350</name>
</gene>
<dbReference type="Pfam" id="PF06580">
    <property type="entry name" value="His_kinase"/>
    <property type="match status" value="1"/>
</dbReference>
<feature type="chain" id="PRO_5047319687" description="Signal transduction histidine kinase internal region domain-containing protein" evidence="2">
    <location>
        <begin position="29"/>
        <end position="982"/>
    </location>
</feature>
<evidence type="ECO:0000256" key="2">
    <source>
        <dbReference type="SAM" id="SignalP"/>
    </source>
</evidence>
<dbReference type="SUPFAM" id="SSF63829">
    <property type="entry name" value="Calcium-dependent phosphotriesterase"/>
    <property type="match status" value="2"/>
</dbReference>
<dbReference type="Pfam" id="PF07495">
    <property type="entry name" value="Y_Y_Y"/>
    <property type="match status" value="1"/>
</dbReference>
<reference evidence="6" key="1">
    <citation type="journal article" date="2019" name="Int. J. Syst. Evol. Microbiol.">
        <title>The Global Catalogue of Microorganisms (GCM) 10K type strain sequencing project: providing services to taxonomists for standard genome sequencing and annotation.</title>
        <authorList>
            <consortium name="The Broad Institute Genomics Platform"/>
            <consortium name="The Broad Institute Genome Sequencing Center for Infectious Disease"/>
            <person name="Wu L."/>
            <person name="Ma J."/>
        </authorList>
    </citation>
    <scope>NUCLEOTIDE SEQUENCE [LARGE SCALE GENOMIC DNA]</scope>
    <source>
        <strain evidence="6">JCM 32105</strain>
    </source>
</reference>
<dbReference type="InterPro" id="IPR015943">
    <property type="entry name" value="WD40/YVTN_repeat-like_dom_sf"/>
</dbReference>
<dbReference type="Pfam" id="PF07494">
    <property type="entry name" value="Reg_prop"/>
    <property type="match status" value="2"/>
</dbReference>
<name>A0ABP8NJV6_9BACT</name>
<evidence type="ECO:0000313" key="6">
    <source>
        <dbReference type="Proteomes" id="UP001500067"/>
    </source>
</evidence>
<dbReference type="InterPro" id="IPR050640">
    <property type="entry name" value="Bact_2-comp_sensor_kinase"/>
</dbReference>
<dbReference type="EMBL" id="BAABFA010000019">
    <property type="protein sequence ID" value="GAA4468554.1"/>
    <property type="molecule type" value="Genomic_DNA"/>
</dbReference>
<dbReference type="PANTHER" id="PTHR34220">
    <property type="entry name" value="SENSOR HISTIDINE KINASE YPDA"/>
    <property type="match status" value="1"/>
</dbReference>
<evidence type="ECO:0000259" key="4">
    <source>
        <dbReference type="Pfam" id="PF07495"/>
    </source>
</evidence>
<dbReference type="RefSeq" id="WP_345083977.1">
    <property type="nucleotide sequence ID" value="NZ_BAABFA010000019.1"/>
</dbReference>
<keyword evidence="6" id="KW-1185">Reference proteome</keyword>
<dbReference type="Gene3D" id="2.60.40.10">
    <property type="entry name" value="Immunoglobulins"/>
    <property type="match status" value="1"/>
</dbReference>
<keyword evidence="1" id="KW-0812">Transmembrane</keyword>
<dbReference type="SUPFAM" id="SSF55874">
    <property type="entry name" value="ATPase domain of HSP90 chaperone/DNA topoisomerase II/histidine kinase"/>
    <property type="match status" value="1"/>
</dbReference>
<dbReference type="Proteomes" id="UP001500067">
    <property type="component" value="Unassembled WGS sequence"/>
</dbReference>
<evidence type="ECO:0000256" key="1">
    <source>
        <dbReference type="SAM" id="Phobius"/>
    </source>
</evidence>
<protein>
    <recommendedName>
        <fullName evidence="7">Signal transduction histidine kinase internal region domain-containing protein</fullName>
    </recommendedName>
</protein>
<keyword evidence="1" id="KW-0472">Membrane</keyword>
<feature type="domain" description="Signal transduction histidine kinase internal region" evidence="3">
    <location>
        <begin position="761"/>
        <end position="839"/>
    </location>
</feature>